<gene>
    <name evidence="1" type="ORF">Bccel_2631</name>
</gene>
<dbReference type="EMBL" id="LGTC01000001">
    <property type="protein sequence ID" value="KNY27360.1"/>
    <property type="molecule type" value="Genomic_DNA"/>
</dbReference>
<evidence type="ECO:0000313" key="2">
    <source>
        <dbReference type="Proteomes" id="UP000036923"/>
    </source>
</evidence>
<dbReference type="Proteomes" id="UP000036923">
    <property type="component" value="Unassembled WGS sequence"/>
</dbReference>
<comment type="caution">
    <text evidence="1">The sequence shown here is derived from an EMBL/GenBank/DDBJ whole genome shotgun (WGS) entry which is preliminary data.</text>
</comment>
<keyword evidence="2" id="KW-1185">Reference proteome</keyword>
<reference evidence="2" key="1">
    <citation type="submission" date="2015-07" db="EMBL/GenBank/DDBJ databases">
        <title>Near-Complete Genome Sequence of the Cellulolytic Bacterium Bacteroides (Pseudobacteroides) cellulosolvens ATCC 35603.</title>
        <authorList>
            <person name="Dassa B."/>
            <person name="Utturkar S.M."/>
            <person name="Klingeman D.M."/>
            <person name="Hurt R.A."/>
            <person name="Keller M."/>
            <person name="Xu J."/>
            <person name="Reddy Y.H.K."/>
            <person name="Borovok I."/>
            <person name="Grinberg I.R."/>
            <person name="Lamed R."/>
            <person name="Zhivin O."/>
            <person name="Bayer E.A."/>
            <person name="Brown S.D."/>
        </authorList>
    </citation>
    <scope>NUCLEOTIDE SEQUENCE [LARGE SCALE GENOMIC DNA]</scope>
    <source>
        <strain evidence="2">DSM 2933</strain>
    </source>
</reference>
<proteinExistence type="predicted"/>
<accession>A0A0L6JNT3</accession>
<sequence length="39" mass="4592">MLIKMKDSLDDDEIGVLLKIIKMRKENISGNILYIDLYH</sequence>
<organism evidence="1 2">
    <name type="scientific">Pseudobacteroides cellulosolvens ATCC 35603 = DSM 2933</name>
    <dbReference type="NCBI Taxonomy" id="398512"/>
    <lineage>
        <taxon>Bacteria</taxon>
        <taxon>Bacillati</taxon>
        <taxon>Bacillota</taxon>
        <taxon>Clostridia</taxon>
        <taxon>Eubacteriales</taxon>
        <taxon>Oscillospiraceae</taxon>
        <taxon>Pseudobacteroides</taxon>
    </lineage>
</organism>
<name>A0A0L6JNT3_9FIRM</name>
<evidence type="ECO:0000313" key="1">
    <source>
        <dbReference type="EMBL" id="KNY27360.1"/>
    </source>
</evidence>
<dbReference type="AlphaFoldDB" id="A0A0L6JNT3"/>
<protein>
    <submittedName>
        <fullName evidence="1">Uncharacterized protein</fullName>
    </submittedName>
</protein>